<dbReference type="EMBL" id="JRES01000409">
    <property type="protein sequence ID" value="KNC31568.1"/>
    <property type="molecule type" value="Genomic_DNA"/>
</dbReference>
<evidence type="ECO:0000256" key="1">
    <source>
        <dbReference type="ARBA" id="ARBA00004412"/>
    </source>
</evidence>
<dbReference type="OMA" id="APLEMFK"/>
<sequence length="461" mass="52320">MATNYDNDSYWNRSASKAFNFDDDATDDTEFKTVAAGYELTTDFGGILNDDTISEASFDNSAAGGALNLSIKSLLSEEALKCILDEQSMDDRLIPKGLSAEEELKLLRRQIQNTLYTPSPLTTAQKLLSGVMVNFEVFKSLHDKQQLLEAVLNMGAAGDAIISVVLFLERTLNRPDFLQLLAARPKALQHYLAFLKQQNPTEAVKLFKDLGKAQDSLLLLYKEIYQSDTMKGRKEKLQQIMENYKASSPLYPQLLHANIKLLNLLDTERATFNNMIDIDSSPIEVLYACCSKYNNWKEQDMIKTISPYHFAADLQISPGQFEWCALNERTQAQAYADLPHIFEHIPTWHPMKQKQFHISFSLDLAILRLHELQAPTTIIYLFLSKVSNNNDKLTLARRVKCVKAEIDALVALKDIGQLTLLRDSLAERSEEQFYCDNALKTAQTKRWTTDNIKLKLNNNLS</sequence>
<dbReference type="PANTHER" id="PTHR13364:SF6">
    <property type="entry name" value="SPERMATOGENESIS-DEFECTIVE PROTEIN 39 HOMOLOG"/>
    <property type="match status" value="1"/>
</dbReference>
<name>A0A0L0CGM3_LUCCU</name>
<comment type="subcellular location">
    <subcellularLocation>
        <location evidence="2">Cytoplasmic vesicle</location>
    </subcellularLocation>
    <subcellularLocation>
        <location evidence="1">Early endosome</location>
    </subcellularLocation>
    <subcellularLocation>
        <location evidence="3">Late endosome</location>
    </subcellularLocation>
</comment>
<dbReference type="InterPro" id="IPR006925">
    <property type="entry name" value="Vps16_C"/>
</dbReference>
<dbReference type="PANTHER" id="PTHR13364">
    <property type="entry name" value="DEFECTIVE SPERMATOGENESIS PROTEIN 39"/>
    <property type="match status" value="1"/>
</dbReference>
<keyword evidence="8" id="KW-1185">Reference proteome</keyword>
<dbReference type="Pfam" id="PF04840">
    <property type="entry name" value="Vps16_C"/>
    <property type="match status" value="1"/>
</dbReference>
<dbReference type="STRING" id="7375.A0A0L0CGM3"/>
<organism evidence="7 8">
    <name type="scientific">Lucilia cuprina</name>
    <name type="common">Green bottle fly</name>
    <name type="synonym">Australian sheep blowfly</name>
    <dbReference type="NCBI Taxonomy" id="7375"/>
    <lineage>
        <taxon>Eukaryota</taxon>
        <taxon>Metazoa</taxon>
        <taxon>Ecdysozoa</taxon>
        <taxon>Arthropoda</taxon>
        <taxon>Hexapoda</taxon>
        <taxon>Insecta</taxon>
        <taxon>Pterygota</taxon>
        <taxon>Neoptera</taxon>
        <taxon>Endopterygota</taxon>
        <taxon>Diptera</taxon>
        <taxon>Brachycera</taxon>
        <taxon>Muscomorpha</taxon>
        <taxon>Oestroidea</taxon>
        <taxon>Calliphoridae</taxon>
        <taxon>Luciliinae</taxon>
        <taxon>Lucilia</taxon>
    </lineage>
</organism>
<evidence type="ECO:0000256" key="4">
    <source>
        <dbReference type="ARBA" id="ARBA00022753"/>
    </source>
</evidence>
<dbReference type="InterPro" id="IPR040057">
    <property type="entry name" value="Spe-39"/>
</dbReference>
<comment type="caution">
    <text evidence="7">The sequence shown here is derived from an EMBL/GenBank/DDBJ whole genome shotgun (WGS) entry which is preliminary data.</text>
</comment>
<evidence type="ECO:0000313" key="8">
    <source>
        <dbReference type="Proteomes" id="UP000037069"/>
    </source>
</evidence>
<reference evidence="7 8" key="1">
    <citation type="journal article" date="2015" name="Nat. Commun.">
        <title>Lucilia cuprina genome unlocks parasitic fly biology to underpin future interventions.</title>
        <authorList>
            <person name="Anstead C.A."/>
            <person name="Korhonen P.K."/>
            <person name="Young N.D."/>
            <person name="Hall R.S."/>
            <person name="Jex A.R."/>
            <person name="Murali S.C."/>
            <person name="Hughes D.S."/>
            <person name="Lee S.F."/>
            <person name="Perry T."/>
            <person name="Stroehlein A.J."/>
            <person name="Ansell B.R."/>
            <person name="Breugelmans B."/>
            <person name="Hofmann A."/>
            <person name="Qu J."/>
            <person name="Dugan S."/>
            <person name="Lee S.L."/>
            <person name="Chao H."/>
            <person name="Dinh H."/>
            <person name="Han Y."/>
            <person name="Doddapaneni H.V."/>
            <person name="Worley K.C."/>
            <person name="Muzny D.M."/>
            <person name="Ioannidis P."/>
            <person name="Waterhouse R.M."/>
            <person name="Zdobnov E.M."/>
            <person name="James P.J."/>
            <person name="Bagnall N.H."/>
            <person name="Kotze A.C."/>
            <person name="Gibbs R.A."/>
            <person name="Richards S."/>
            <person name="Batterham P."/>
            <person name="Gasser R.B."/>
        </authorList>
    </citation>
    <scope>NUCLEOTIDE SEQUENCE [LARGE SCALE GENOMIC DNA]</scope>
    <source>
        <strain evidence="7 8">LS</strain>
        <tissue evidence="7">Full body</tissue>
    </source>
</reference>
<proteinExistence type="predicted"/>
<dbReference type="GO" id="GO:0006886">
    <property type="term" value="P:intracellular protein transport"/>
    <property type="evidence" value="ECO:0007669"/>
    <property type="project" value="InterPro"/>
</dbReference>
<dbReference type="OrthoDB" id="9977282at2759"/>
<dbReference type="GO" id="GO:0005770">
    <property type="term" value="C:late endosome"/>
    <property type="evidence" value="ECO:0007669"/>
    <property type="project" value="UniProtKB-SubCell"/>
</dbReference>
<evidence type="ECO:0000256" key="2">
    <source>
        <dbReference type="ARBA" id="ARBA00004541"/>
    </source>
</evidence>
<dbReference type="AlphaFoldDB" id="A0A0L0CGM3"/>
<accession>A0A0L0CGM3</accession>
<keyword evidence="5" id="KW-0968">Cytoplasmic vesicle</keyword>
<evidence type="ECO:0000259" key="6">
    <source>
        <dbReference type="Pfam" id="PF04840"/>
    </source>
</evidence>
<dbReference type="GO" id="GO:0005769">
    <property type="term" value="C:early endosome"/>
    <property type="evidence" value="ECO:0007669"/>
    <property type="project" value="UniProtKB-SubCell"/>
</dbReference>
<feature type="domain" description="Vps16 C-terminal" evidence="6">
    <location>
        <begin position="143"/>
        <end position="273"/>
    </location>
</feature>
<evidence type="ECO:0000313" key="7">
    <source>
        <dbReference type="EMBL" id="KNC31568.1"/>
    </source>
</evidence>
<evidence type="ECO:0000256" key="5">
    <source>
        <dbReference type="ARBA" id="ARBA00023329"/>
    </source>
</evidence>
<dbReference type="Proteomes" id="UP000037069">
    <property type="component" value="Unassembled WGS sequence"/>
</dbReference>
<gene>
    <name evidence="7" type="ORF">FF38_12798</name>
</gene>
<dbReference type="GO" id="GO:0007034">
    <property type="term" value="P:vacuolar transport"/>
    <property type="evidence" value="ECO:0007669"/>
    <property type="project" value="TreeGrafter"/>
</dbReference>
<protein>
    <recommendedName>
        <fullName evidence="6">Vps16 C-terminal domain-containing protein</fullName>
    </recommendedName>
</protein>
<keyword evidence="4" id="KW-0967">Endosome</keyword>
<evidence type="ECO:0000256" key="3">
    <source>
        <dbReference type="ARBA" id="ARBA00004603"/>
    </source>
</evidence>